<sequence>MPKGTWVVGLAADLAVVVVTDRAEGLVSRGDDALDVIEVWLKLNHLELAPEIPEAVILKGKIDRRNIKFELRDAQIEPKKHVKYLGILIDDKGAFGEPIKQTIKKVEANVASLTRIMPNIKGPKSRKKQVLYNVTKSILTYGAPIWHMAIGIKRCKQMLISTQKKALLRVISRYRTIFASAIQIVVGILPIDLIDERRRLYEGEDGGTPQAKKVEKEISLERCQTQWYETIGVDKNTYTQCEEMGQVSA</sequence>
<comment type="caution">
    <text evidence="2">The sequence shown here is derived from an EMBL/GenBank/DDBJ whole genome shotgun (WGS) entry which is preliminary data.</text>
</comment>
<dbReference type="Proteomes" id="UP001162156">
    <property type="component" value="Unassembled WGS sequence"/>
</dbReference>
<evidence type="ECO:0000313" key="2">
    <source>
        <dbReference type="EMBL" id="KAJ8950491.1"/>
    </source>
</evidence>
<accession>A0AAV8YJ14</accession>
<proteinExistence type="predicted"/>
<keyword evidence="1" id="KW-0732">Signal</keyword>
<evidence type="ECO:0000313" key="3">
    <source>
        <dbReference type="Proteomes" id="UP001162156"/>
    </source>
</evidence>
<organism evidence="2 3">
    <name type="scientific">Rhamnusium bicolor</name>
    <dbReference type="NCBI Taxonomy" id="1586634"/>
    <lineage>
        <taxon>Eukaryota</taxon>
        <taxon>Metazoa</taxon>
        <taxon>Ecdysozoa</taxon>
        <taxon>Arthropoda</taxon>
        <taxon>Hexapoda</taxon>
        <taxon>Insecta</taxon>
        <taxon>Pterygota</taxon>
        <taxon>Neoptera</taxon>
        <taxon>Endopterygota</taxon>
        <taxon>Coleoptera</taxon>
        <taxon>Polyphaga</taxon>
        <taxon>Cucujiformia</taxon>
        <taxon>Chrysomeloidea</taxon>
        <taxon>Cerambycidae</taxon>
        <taxon>Lepturinae</taxon>
        <taxon>Rhagiini</taxon>
        <taxon>Rhamnusium</taxon>
    </lineage>
</organism>
<gene>
    <name evidence="2" type="ORF">NQ314_007878</name>
</gene>
<keyword evidence="3" id="KW-1185">Reference proteome</keyword>
<feature type="signal peptide" evidence="1">
    <location>
        <begin position="1"/>
        <end position="25"/>
    </location>
</feature>
<evidence type="ECO:0008006" key="4">
    <source>
        <dbReference type="Google" id="ProtNLM"/>
    </source>
</evidence>
<reference evidence="2" key="1">
    <citation type="journal article" date="2023" name="Insect Mol. Biol.">
        <title>Genome sequencing provides insights into the evolution of gene families encoding plant cell wall-degrading enzymes in longhorned beetles.</title>
        <authorList>
            <person name="Shin N.R."/>
            <person name="Okamura Y."/>
            <person name="Kirsch R."/>
            <person name="Pauchet Y."/>
        </authorList>
    </citation>
    <scope>NUCLEOTIDE SEQUENCE</scope>
    <source>
        <strain evidence="2">RBIC_L_NR</strain>
    </source>
</reference>
<protein>
    <recommendedName>
        <fullName evidence="4">Reverse transcriptase domain-containing protein</fullName>
    </recommendedName>
</protein>
<evidence type="ECO:0000256" key="1">
    <source>
        <dbReference type="SAM" id="SignalP"/>
    </source>
</evidence>
<dbReference type="AlphaFoldDB" id="A0AAV8YJ14"/>
<feature type="chain" id="PRO_5044001228" description="Reverse transcriptase domain-containing protein" evidence="1">
    <location>
        <begin position="26"/>
        <end position="249"/>
    </location>
</feature>
<dbReference type="EMBL" id="JANEYF010002172">
    <property type="protein sequence ID" value="KAJ8950491.1"/>
    <property type="molecule type" value="Genomic_DNA"/>
</dbReference>
<name>A0AAV8YJ14_9CUCU</name>